<reference evidence="3 4" key="1">
    <citation type="submission" date="2018-11" db="EMBL/GenBank/DDBJ databases">
        <title>Genome sequencing and assembly of Clostridium tagluense strain A121.</title>
        <authorList>
            <person name="Murakami T."/>
            <person name="Segawa T."/>
            <person name="Shcherbakova V.A."/>
            <person name="Mori H."/>
            <person name="Yoshimura Y."/>
        </authorList>
    </citation>
    <scope>NUCLEOTIDE SEQUENCE [LARGE SCALE GENOMIC DNA]</scope>
    <source>
        <strain evidence="3 4">A121</strain>
    </source>
</reference>
<protein>
    <recommendedName>
        <fullName evidence="2">DUF4367 domain-containing protein</fullName>
    </recommendedName>
</protein>
<organism evidence="3 4">
    <name type="scientific">Clostridium tagluense</name>
    <dbReference type="NCBI Taxonomy" id="360422"/>
    <lineage>
        <taxon>Bacteria</taxon>
        <taxon>Bacillati</taxon>
        <taxon>Bacillota</taxon>
        <taxon>Clostridia</taxon>
        <taxon>Eubacteriales</taxon>
        <taxon>Clostridiaceae</taxon>
        <taxon>Clostridium</taxon>
    </lineage>
</organism>
<keyword evidence="4" id="KW-1185">Reference proteome</keyword>
<evidence type="ECO:0000313" key="3">
    <source>
        <dbReference type="EMBL" id="GCD12540.1"/>
    </source>
</evidence>
<dbReference type="RefSeq" id="WP_125005323.1">
    <property type="nucleotide sequence ID" value="NZ_BHYK01000036.1"/>
</dbReference>
<feature type="transmembrane region" description="Helical" evidence="1">
    <location>
        <begin position="60"/>
        <end position="83"/>
    </location>
</feature>
<dbReference type="Proteomes" id="UP000287872">
    <property type="component" value="Unassembled WGS sequence"/>
</dbReference>
<dbReference type="InterPro" id="IPR025377">
    <property type="entry name" value="DUF4367"/>
</dbReference>
<keyword evidence="1" id="KW-0812">Transmembrane</keyword>
<gene>
    <name evidence="3" type="ORF">Ctaglu_41630</name>
</gene>
<dbReference type="Pfam" id="PF14285">
    <property type="entry name" value="DUF4367"/>
    <property type="match status" value="1"/>
</dbReference>
<keyword evidence="1" id="KW-1133">Transmembrane helix</keyword>
<sequence>MNKKSDMNELKQLEDLLINVDVNSSEHEATILNRLKYKIETGTIKSNYIEKDGLYMKKKFFRPATIAGLALATFISGASAAYASGTLDSIIAHFQVGHTQITQYASNNEAKDVNTESDAKSLKFMQEGYKGKLFDKNGKEAIYGESKTYYTADGKIITEMGVKDLPNGEHEFVISTEENTSSNEKSLTLEEVKKVANSNSKLPNYLPQGYAFKNATTSFKGAGVNVVYGNSLGDTITLLASSTKEATCGVASTGKVSETSIDGKKVTLSTNCAFWESKGVTYQLYWNFKNSSEDKTPSMDMKEVSKIIESMK</sequence>
<name>A0A401USL0_9CLOT</name>
<keyword evidence="1" id="KW-0472">Membrane</keyword>
<evidence type="ECO:0000256" key="1">
    <source>
        <dbReference type="SAM" id="Phobius"/>
    </source>
</evidence>
<proteinExistence type="predicted"/>
<dbReference type="OrthoDB" id="2544256at2"/>
<feature type="domain" description="DUF4367" evidence="2">
    <location>
        <begin position="203"/>
        <end position="311"/>
    </location>
</feature>
<dbReference type="AlphaFoldDB" id="A0A401USL0"/>
<dbReference type="EMBL" id="BHYK01000036">
    <property type="protein sequence ID" value="GCD12540.1"/>
    <property type="molecule type" value="Genomic_DNA"/>
</dbReference>
<evidence type="ECO:0000259" key="2">
    <source>
        <dbReference type="Pfam" id="PF14285"/>
    </source>
</evidence>
<evidence type="ECO:0000313" key="4">
    <source>
        <dbReference type="Proteomes" id="UP000287872"/>
    </source>
</evidence>
<comment type="caution">
    <text evidence="3">The sequence shown here is derived from an EMBL/GenBank/DDBJ whole genome shotgun (WGS) entry which is preliminary data.</text>
</comment>
<accession>A0A401USL0</accession>